<organism evidence="7 8">
    <name type="scientific">Ornithinimicrobium kibberense</name>
    <dbReference type="NCBI Taxonomy" id="282060"/>
    <lineage>
        <taxon>Bacteria</taxon>
        <taxon>Bacillati</taxon>
        <taxon>Actinomycetota</taxon>
        <taxon>Actinomycetes</taxon>
        <taxon>Micrococcales</taxon>
        <taxon>Ornithinimicrobiaceae</taxon>
        <taxon>Ornithinimicrobium</taxon>
    </lineage>
</organism>
<dbReference type="PANTHER" id="PTHR42996">
    <property type="entry name" value="PHOSPHATE-BINDING PROTEIN PSTS"/>
    <property type="match status" value="1"/>
</dbReference>
<comment type="caution">
    <text evidence="7">The sequence shown here is derived from an EMBL/GenBank/DDBJ whole genome shotgun (WGS) entry which is preliminary data.</text>
</comment>
<dbReference type="PIRSF" id="PIRSF002756">
    <property type="entry name" value="PstS"/>
    <property type="match status" value="1"/>
</dbReference>
<dbReference type="InterPro" id="IPR050962">
    <property type="entry name" value="Phosphate-bind_PstS"/>
</dbReference>
<evidence type="ECO:0000313" key="8">
    <source>
        <dbReference type="Proteomes" id="UP001589613"/>
    </source>
</evidence>
<name>A0ABV5V229_9MICO</name>
<gene>
    <name evidence="7" type="primary">pstS</name>
    <name evidence="7" type="ORF">ACFFN0_07420</name>
</gene>
<dbReference type="NCBIfam" id="TIGR00975">
    <property type="entry name" value="3a0107s03"/>
    <property type="match status" value="1"/>
</dbReference>
<evidence type="ECO:0000256" key="2">
    <source>
        <dbReference type="ARBA" id="ARBA00022448"/>
    </source>
</evidence>
<proteinExistence type="inferred from homology"/>
<dbReference type="CDD" id="cd13565">
    <property type="entry name" value="PBP2_PstS"/>
    <property type="match status" value="1"/>
</dbReference>
<evidence type="ECO:0000256" key="3">
    <source>
        <dbReference type="ARBA" id="ARBA00022592"/>
    </source>
</evidence>
<evidence type="ECO:0000256" key="4">
    <source>
        <dbReference type="PIRNR" id="PIRNR002756"/>
    </source>
</evidence>
<evidence type="ECO:0000256" key="5">
    <source>
        <dbReference type="SAM" id="SignalP"/>
    </source>
</evidence>
<reference evidence="7 8" key="1">
    <citation type="submission" date="2024-09" db="EMBL/GenBank/DDBJ databases">
        <authorList>
            <person name="Sun Q."/>
            <person name="Mori K."/>
        </authorList>
    </citation>
    <scope>NUCLEOTIDE SEQUENCE [LARGE SCALE GENOMIC DNA]</scope>
    <source>
        <strain evidence="7 8">JCM 12763</strain>
    </source>
</reference>
<evidence type="ECO:0000259" key="6">
    <source>
        <dbReference type="Pfam" id="PF12849"/>
    </source>
</evidence>
<dbReference type="InterPro" id="IPR005673">
    <property type="entry name" value="ABC_phos-bd_PstS"/>
</dbReference>
<sequence>MPVPRRVLAVVLATTVPLLAACGNDDPTGMIAAADGGTLTGDIKASGSSAQEAAMTAWIAGYQGEQPGVLVQYDAIGSGGGRENLIAGATDFGGTDAFLDEEEREAVKDTCGPRGALHIPVYISPIALPYNLPGVDDLQLRPETLARILDQEITSWDDPAVAEDNPGTELPDTDITVVHRSDDSGTTENFLEYLAAAAPDAWPHEVDKAWPVPAEAAPQNTGVIQVVEATEGAIGYADASVVTGDSVAIGVGEEFVDYSPEAAARVVDASEPVDTGLEGDLALDLARDTSASGAYPIVLVSYHVACTHYERESRAELVKDFLHYVVSEEGQQAAARAAGSSPISDSLRERADALIDTIEGG</sequence>
<dbReference type="PROSITE" id="PS51257">
    <property type="entry name" value="PROKAR_LIPOPROTEIN"/>
    <property type="match status" value="1"/>
</dbReference>
<dbReference type="Gene3D" id="3.40.190.10">
    <property type="entry name" value="Periplasmic binding protein-like II"/>
    <property type="match status" value="2"/>
</dbReference>
<dbReference type="SUPFAM" id="SSF53850">
    <property type="entry name" value="Periplasmic binding protein-like II"/>
    <property type="match status" value="1"/>
</dbReference>
<feature type="domain" description="PBP" evidence="6">
    <location>
        <begin position="35"/>
        <end position="329"/>
    </location>
</feature>
<feature type="chain" id="PRO_5046162135" description="Phosphate-binding protein" evidence="5">
    <location>
        <begin position="21"/>
        <end position="361"/>
    </location>
</feature>
<keyword evidence="5" id="KW-0732">Signal</keyword>
<accession>A0ABV5V229</accession>
<keyword evidence="8" id="KW-1185">Reference proteome</keyword>
<dbReference type="EMBL" id="JBHMAX010000015">
    <property type="protein sequence ID" value="MFB9731868.1"/>
    <property type="molecule type" value="Genomic_DNA"/>
</dbReference>
<keyword evidence="3 4" id="KW-0592">Phosphate transport</keyword>
<evidence type="ECO:0000256" key="1">
    <source>
        <dbReference type="ARBA" id="ARBA00008725"/>
    </source>
</evidence>
<keyword evidence="2 4" id="KW-0813">Transport</keyword>
<dbReference type="Pfam" id="PF12849">
    <property type="entry name" value="PBP_like_2"/>
    <property type="match status" value="1"/>
</dbReference>
<dbReference type="Proteomes" id="UP001589613">
    <property type="component" value="Unassembled WGS sequence"/>
</dbReference>
<dbReference type="PANTHER" id="PTHR42996:SF1">
    <property type="entry name" value="PHOSPHATE-BINDING PROTEIN PSTS"/>
    <property type="match status" value="1"/>
</dbReference>
<comment type="similarity">
    <text evidence="1 4">Belongs to the PstS family.</text>
</comment>
<dbReference type="RefSeq" id="WP_238330223.1">
    <property type="nucleotide sequence ID" value="NZ_JBHMAX010000015.1"/>
</dbReference>
<feature type="signal peptide" evidence="5">
    <location>
        <begin position="1"/>
        <end position="20"/>
    </location>
</feature>
<dbReference type="InterPro" id="IPR024370">
    <property type="entry name" value="PBP_domain"/>
</dbReference>
<protein>
    <recommendedName>
        <fullName evidence="4">Phosphate-binding protein</fullName>
    </recommendedName>
</protein>
<evidence type="ECO:0000313" key="7">
    <source>
        <dbReference type="EMBL" id="MFB9731868.1"/>
    </source>
</evidence>